<comment type="similarity">
    <text evidence="1 7 8">Belongs to the peptidase S8 family.</text>
</comment>
<dbReference type="RefSeq" id="WP_339575147.1">
    <property type="nucleotide sequence ID" value="NZ_JBBIAA010000011.1"/>
</dbReference>
<evidence type="ECO:0000256" key="7">
    <source>
        <dbReference type="PROSITE-ProRule" id="PRU01240"/>
    </source>
</evidence>
<feature type="region of interest" description="Disordered" evidence="9">
    <location>
        <begin position="539"/>
        <end position="564"/>
    </location>
</feature>
<feature type="domain" description="Fibronectin type-III" evidence="11">
    <location>
        <begin position="632"/>
        <end position="728"/>
    </location>
</feature>
<dbReference type="PROSITE" id="PS00136">
    <property type="entry name" value="SUBTILASE_ASP"/>
    <property type="match status" value="1"/>
</dbReference>
<dbReference type="Pfam" id="PF00082">
    <property type="entry name" value="Peptidase_S8"/>
    <property type="match status" value="1"/>
</dbReference>
<dbReference type="InterPro" id="IPR003961">
    <property type="entry name" value="FN3_dom"/>
</dbReference>
<dbReference type="InterPro" id="IPR023828">
    <property type="entry name" value="Peptidase_S8_Ser-AS"/>
</dbReference>
<feature type="signal peptide" evidence="10">
    <location>
        <begin position="1"/>
        <end position="35"/>
    </location>
</feature>
<evidence type="ECO:0000256" key="8">
    <source>
        <dbReference type="RuleBase" id="RU003355"/>
    </source>
</evidence>
<evidence type="ECO:0000313" key="12">
    <source>
        <dbReference type="EMBL" id="MEJ5945763.1"/>
    </source>
</evidence>
<keyword evidence="5" id="KW-0326">Glycosidase</keyword>
<feature type="active site" description="Charge relay system" evidence="7">
    <location>
        <position position="377"/>
    </location>
</feature>
<dbReference type="SUPFAM" id="SSF52743">
    <property type="entry name" value="Subtilisin-like"/>
    <property type="match status" value="1"/>
</dbReference>
<keyword evidence="2 7" id="KW-0645">Protease</keyword>
<dbReference type="InterPro" id="IPR000209">
    <property type="entry name" value="Peptidase_S8/S53_dom"/>
</dbReference>
<feature type="domain" description="Fibronectin type-III" evidence="11">
    <location>
        <begin position="542"/>
        <end position="631"/>
    </location>
</feature>
<evidence type="ECO:0000256" key="6">
    <source>
        <dbReference type="ARBA" id="ARBA00023326"/>
    </source>
</evidence>
<dbReference type="EMBL" id="JBBIAA010000011">
    <property type="protein sequence ID" value="MEJ5945763.1"/>
    <property type="molecule type" value="Genomic_DNA"/>
</dbReference>
<protein>
    <submittedName>
        <fullName evidence="12">S8 family serine peptidase</fullName>
    </submittedName>
</protein>
<feature type="active site" description="Charge relay system" evidence="7">
    <location>
        <position position="221"/>
    </location>
</feature>
<dbReference type="InterPro" id="IPR022398">
    <property type="entry name" value="Peptidase_S8_His-AS"/>
</dbReference>
<dbReference type="InterPro" id="IPR036852">
    <property type="entry name" value="Peptidase_S8/S53_dom_sf"/>
</dbReference>
<name>A0ABU8RL71_9ACTN</name>
<evidence type="ECO:0000256" key="1">
    <source>
        <dbReference type="ARBA" id="ARBA00011073"/>
    </source>
</evidence>
<evidence type="ECO:0000256" key="3">
    <source>
        <dbReference type="ARBA" id="ARBA00022801"/>
    </source>
</evidence>
<dbReference type="PROSITE" id="PS00137">
    <property type="entry name" value="SUBTILASE_HIS"/>
    <property type="match status" value="1"/>
</dbReference>
<evidence type="ECO:0000256" key="5">
    <source>
        <dbReference type="ARBA" id="ARBA00023295"/>
    </source>
</evidence>
<evidence type="ECO:0000256" key="9">
    <source>
        <dbReference type="SAM" id="MobiDB-lite"/>
    </source>
</evidence>
<dbReference type="SUPFAM" id="SSF49265">
    <property type="entry name" value="Fibronectin type III"/>
    <property type="match status" value="2"/>
</dbReference>
<dbReference type="InterPro" id="IPR050131">
    <property type="entry name" value="Peptidase_S8_subtilisin-like"/>
</dbReference>
<dbReference type="InterPro" id="IPR023827">
    <property type="entry name" value="Peptidase_S8_Asp-AS"/>
</dbReference>
<evidence type="ECO:0000259" key="11">
    <source>
        <dbReference type="PROSITE" id="PS50853"/>
    </source>
</evidence>
<sequence>MSPVTPHPPRPSLRRPAAVAVLAAAALLAPSAAVAAPSPPDGAAVDALAALEPELQDALGELPAPVEEQVADALVPQGRGTAVAVAVEAPDGGLSVERLDVAPAEAADVAAALDGEGPVAAASVVGTMRAVGDVVPAPAATSSAATSSAAAGGTDPLRPQQWGLDALRAERVRAAATGTPVVAVVDSGVDGTHEDLAGVVLPGTDLVSSRGGDGWRDLDGHGTHVAGTVAAVVGNGRGGQGVLDDVRVLPVRVLDADGAGYTDDIAEGVVWATDHGADVVNMSLGGPGQDRVLSAAVAYAVGHGVVVVAAMGNEGLTGSPVSYPAADRDVLAVTALDKDRRRAGYSSLGSHADLAAPGTAVVSTVPGNGYGWSSGTSMASPHVAAAAAALAGAVPGASAAEIADALTGTSADLGPAGRDTAYGSGLVDPVEALALLRASTSVVPAAPRSAAVTSADRRAAVSWRAPSTAGGGGRPTGYEVEVRGKGQPLQRAVLGASVTTWTATGLVNGLGYEVRVRATNAGGAGPWAATVVARPATTPSAPVRPAVRDGDRSGVVSWSPPSSHGGSAVTGYEVLVRGKGQPDQRFATTSRSVTVKGLVNGLGYEVSVRARNARGLGPAATVVARPRTLPSAPRSPSAVSGSSKTSARTVEVRWSAPGSHGGAVITGYQVVLRQNGTTRDVTYTAAKGATSLGIGGLRNGTGYTAVVRAVNAAGVGPASARTGTATAR</sequence>
<accession>A0ABU8RL71</accession>
<dbReference type="PANTHER" id="PTHR43806:SF11">
    <property type="entry name" value="CEREVISIN-RELATED"/>
    <property type="match status" value="1"/>
</dbReference>
<keyword evidence="13" id="KW-1185">Reference proteome</keyword>
<feature type="domain" description="Fibronectin type-III" evidence="11">
    <location>
        <begin position="443"/>
        <end position="541"/>
    </location>
</feature>
<reference evidence="12 13" key="1">
    <citation type="journal article" date="2017" name="Int. J. Syst. Evol. Microbiol.">
        <title>Pseudokineococcus basanitobsidens sp. nov., isolated from volcanic rock.</title>
        <authorList>
            <person name="Lee D.W."/>
            <person name="Park M.Y."/>
            <person name="Kim J.J."/>
            <person name="Kim B.S."/>
        </authorList>
    </citation>
    <scope>NUCLEOTIDE SEQUENCE [LARGE SCALE GENOMIC DNA]</scope>
    <source>
        <strain evidence="12 13">DSM 103726</strain>
    </source>
</reference>
<dbReference type="InterPro" id="IPR013783">
    <property type="entry name" value="Ig-like_fold"/>
</dbReference>
<dbReference type="CDD" id="cd00063">
    <property type="entry name" value="FN3"/>
    <property type="match status" value="3"/>
</dbReference>
<evidence type="ECO:0000313" key="13">
    <source>
        <dbReference type="Proteomes" id="UP001387100"/>
    </source>
</evidence>
<proteinExistence type="inferred from homology"/>
<dbReference type="PROSITE" id="PS50853">
    <property type="entry name" value="FN3"/>
    <property type="match status" value="3"/>
</dbReference>
<dbReference type="Proteomes" id="UP001387100">
    <property type="component" value="Unassembled WGS sequence"/>
</dbReference>
<dbReference type="InterPro" id="IPR036116">
    <property type="entry name" value="FN3_sf"/>
</dbReference>
<organism evidence="12 13">
    <name type="scientific">Pseudokineococcus basanitobsidens</name>
    <dbReference type="NCBI Taxonomy" id="1926649"/>
    <lineage>
        <taxon>Bacteria</taxon>
        <taxon>Bacillati</taxon>
        <taxon>Actinomycetota</taxon>
        <taxon>Actinomycetes</taxon>
        <taxon>Kineosporiales</taxon>
        <taxon>Kineosporiaceae</taxon>
        <taxon>Pseudokineococcus</taxon>
    </lineage>
</organism>
<keyword evidence="3 7" id="KW-0378">Hydrolase</keyword>
<keyword evidence="10" id="KW-0732">Signal</keyword>
<dbReference type="Gene3D" id="2.60.40.10">
    <property type="entry name" value="Immunoglobulins"/>
    <property type="match status" value="3"/>
</dbReference>
<comment type="caution">
    <text evidence="12">The sequence shown here is derived from an EMBL/GenBank/DDBJ whole genome shotgun (WGS) entry which is preliminary data.</text>
</comment>
<evidence type="ECO:0000256" key="2">
    <source>
        <dbReference type="ARBA" id="ARBA00022670"/>
    </source>
</evidence>
<keyword evidence="4 7" id="KW-0720">Serine protease</keyword>
<gene>
    <name evidence="12" type="ORF">WDZ17_10720</name>
</gene>
<feature type="chain" id="PRO_5047181661" evidence="10">
    <location>
        <begin position="36"/>
        <end position="728"/>
    </location>
</feature>
<dbReference type="PROSITE" id="PS00138">
    <property type="entry name" value="SUBTILASE_SER"/>
    <property type="match status" value="1"/>
</dbReference>
<feature type="active site" description="Charge relay system" evidence="7">
    <location>
        <position position="186"/>
    </location>
</feature>
<dbReference type="Gene3D" id="3.40.50.200">
    <property type="entry name" value="Peptidase S8/S53 domain"/>
    <property type="match status" value="1"/>
</dbReference>
<dbReference type="PANTHER" id="PTHR43806">
    <property type="entry name" value="PEPTIDASE S8"/>
    <property type="match status" value="1"/>
</dbReference>
<keyword evidence="6" id="KW-0119">Carbohydrate metabolism</keyword>
<dbReference type="PROSITE" id="PS51892">
    <property type="entry name" value="SUBTILASE"/>
    <property type="match status" value="1"/>
</dbReference>
<dbReference type="InterPro" id="IPR015500">
    <property type="entry name" value="Peptidase_S8_subtilisin-rel"/>
</dbReference>
<evidence type="ECO:0000256" key="10">
    <source>
        <dbReference type="SAM" id="SignalP"/>
    </source>
</evidence>
<keyword evidence="6" id="KW-0624">Polysaccharide degradation</keyword>
<dbReference type="Pfam" id="PF00041">
    <property type="entry name" value="fn3"/>
    <property type="match status" value="3"/>
</dbReference>
<dbReference type="PRINTS" id="PR00723">
    <property type="entry name" value="SUBTILISIN"/>
</dbReference>
<dbReference type="SMART" id="SM00060">
    <property type="entry name" value="FN3"/>
    <property type="match status" value="3"/>
</dbReference>
<evidence type="ECO:0000256" key="4">
    <source>
        <dbReference type="ARBA" id="ARBA00022825"/>
    </source>
</evidence>